<dbReference type="SUPFAM" id="SSF51445">
    <property type="entry name" value="(Trans)glycosidases"/>
    <property type="match status" value="1"/>
</dbReference>
<accession>A0ABW5D6A3</accession>
<evidence type="ECO:0000256" key="2">
    <source>
        <dbReference type="ARBA" id="ARBA00007401"/>
    </source>
</evidence>
<evidence type="ECO:0000313" key="8">
    <source>
        <dbReference type="EMBL" id="MFD2255479.1"/>
    </source>
</evidence>
<dbReference type="Gene3D" id="2.60.120.260">
    <property type="entry name" value="Galactose-binding domain-like"/>
    <property type="match status" value="2"/>
</dbReference>
<dbReference type="InterPro" id="IPR050347">
    <property type="entry name" value="Bact_Beta-galactosidase"/>
</dbReference>
<dbReference type="PANTHER" id="PTHR46323:SF2">
    <property type="entry name" value="BETA-GALACTOSIDASE"/>
    <property type="match status" value="1"/>
</dbReference>
<evidence type="ECO:0000259" key="7">
    <source>
        <dbReference type="PROSITE" id="PS50022"/>
    </source>
</evidence>
<feature type="domain" description="F5/8 type C" evidence="7">
    <location>
        <begin position="928"/>
        <end position="1059"/>
    </location>
</feature>
<keyword evidence="9" id="KW-1185">Reference proteome</keyword>
<dbReference type="Gene3D" id="3.20.20.80">
    <property type="entry name" value="Glycosidases"/>
    <property type="match status" value="1"/>
</dbReference>
<dbReference type="PANTHER" id="PTHR46323">
    <property type="entry name" value="BETA-GALACTOSIDASE"/>
    <property type="match status" value="1"/>
</dbReference>
<dbReference type="Pfam" id="PF00754">
    <property type="entry name" value="F5_F8_type_C"/>
    <property type="match status" value="1"/>
</dbReference>
<dbReference type="Gene3D" id="2.60.40.10">
    <property type="entry name" value="Immunoglobulins"/>
    <property type="match status" value="1"/>
</dbReference>
<dbReference type="RefSeq" id="WP_386818137.1">
    <property type="nucleotide sequence ID" value="NZ_JBHUIT010000002.1"/>
</dbReference>
<sequence>MKLSLIKISIAASCALITGALGFTKPEYAPVYQPPVAAGEAKVTVGGEGADLSGAWNIRLDDEKTPRGTSERWFEKTDFTEKIILPDALQNAGFGSPVTLDTKWMGVSGHHLWFTKKYEKYRQPGNIKVPFFLQPERRFIGEAWYQKSIVIGEDVPKDKDLILTLERPHWSSTVWLNGELVGSDDSLGVPHVFNLGRNPKAGTYNLVVKVNNTLLLPVGDRAHSVSDETQGAWNGIIGEMRLDWRNMIFLERIKVSTDYKSRSAEVEIRIENTSGKTSKVELEVADEKHVLDLETGISSHRYTVHFGNDAELWSEFTPVLHDLNVSLHSDQGVESEVVHVGLRNWETEGQKLLLNGKETFMRGTLDCCIFPLTGYPPTDVDFWMKHLGKMRDSGINHVRFHSWCPPRAAFIAGDRLGMYLMPETHIWGDPSNPKFDGWVEREGKRILDTYGNHPSLSFFTHGNEPGENETNAAFLTELTREMKAYDSRMLHTGAANTIQTTEDEFTCSAFPRGPSGWKGKSFTSPYHNPYLQHEVGQWCAYPNFDEMKKYTGPLKPKNFEIFFEQAEENGVLHQWKDFVQASGKLQAACYKEDCEAALASEGVSGTQLLGISDFSGQGTSLVGYLDAFYDEKGYFTKEEFSKFWNPSVPLARMKSYVYKNSDVLTAPVLYAYFGDRDLIDQTLIWEVSSSDGKVLVTNHFENLTIRNGRNTIGSLSIPLKEVAAPANYTLTLRLKGTEISNHWEFMVCQDDPSMDQGDVLVHREIGKSMEEDLAKGKSVLFIPGEFSRAHPKMSFAPVYWNKFLFSHNKDRVTLGTLIRDQHPLFRNFPTKGHTTWNWEAILNSSYGLAMEKLPAGGMIVQPIDDWNRNRQLGFIFEYRVGTGKLLVSMADLFAQQDSDPAAKQLLSSMLTYMNSSEFAPATQASLSDLADALKYASNKSTMLDLGASVKEVSRAWSNTGGQAIDGDDVTGWQGKFTGVEDYIIIDLGREQTLQGILLTNTTVKEFEVRMGNDLENLQPVSLRNSEGKVVSSLVLDEEKMKSSQKIGFEKEAAGRYLKIDIKAIHGGIIDFNEMDVIFVIM</sequence>
<evidence type="ECO:0000256" key="3">
    <source>
        <dbReference type="ARBA" id="ARBA00012756"/>
    </source>
</evidence>
<keyword evidence="4" id="KW-0378">Hydrolase</keyword>
<reference evidence="9" key="1">
    <citation type="journal article" date="2019" name="Int. J. Syst. Evol. Microbiol.">
        <title>The Global Catalogue of Microorganisms (GCM) 10K type strain sequencing project: providing services to taxonomists for standard genome sequencing and annotation.</title>
        <authorList>
            <consortium name="The Broad Institute Genomics Platform"/>
            <consortium name="The Broad Institute Genome Sequencing Center for Infectious Disease"/>
            <person name="Wu L."/>
            <person name="Ma J."/>
        </authorList>
    </citation>
    <scope>NUCLEOTIDE SEQUENCE [LARGE SCALE GENOMIC DNA]</scope>
    <source>
        <strain evidence="9">CGMCC 4.7106</strain>
    </source>
</reference>
<dbReference type="InterPro" id="IPR000421">
    <property type="entry name" value="FA58C"/>
</dbReference>
<comment type="catalytic activity">
    <reaction evidence="1">
        <text>Hydrolysis of terminal non-reducing beta-D-galactose residues in beta-D-galactosides.</text>
        <dbReference type="EC" id="3.2.1.23"/>
    </reaction>
</comment>
<feature type="chain" id="PRO_5047502510" description="beta-galactosidase" evidence="6">
    <location>
        <begin position="23"/>
        <end position="1081"/>
    </location>
</feature>
<keyword evidence="5" id="KW-0326">Glycosidase</keyword>
<proteinExistence type="inferred from homology"/>
<dbReference type="InterPro" id="IPR006102">
    <property type="entry name" value="Ig-like_GH2"/>
</dbReference>
<comment type="caution">
    <text evidence="8">The sequence shown here is derived from an EMBL/GenBank/DDBJ whole genome shotgun (WGS) entry which is preliminary data.</text>
</comment>
<name>A0ABW5D6A3_9BACT</name>
<dbReference type="SUPFAM" id="SSF49303">
    <property type="entry name" value="beta-Galactosidase/glucuronidase domain"/>
    <property type="match status" value="1"/>
</dbReference>
<dbReference type="InterPro" id="IPR008979">
    <property type="entry name" value="Galactose-bd-like_sf"/>
</dbReference>
<dbReference type="InterPro" id="IPR036156">
    <property type="entry name" value="Beta-gal/glucu_dom_sf"/>
</dbReference>
<dbReference type="EC" id="3.2.1.23" evidence="3"/>
<evidence type="ECO:0000256" key="5">
    <source>
        <dbReference type="ARBA" id="ARBA00023295"/>
    </source>
</evidence>
<dbReference type="SUPFAM" id="SSF49785">
    <property type="entry name" value="Galactose-binding domain-like"/>
    <property type="match status" value="2"/>
</dbReference>
<organism evidence="8 9">
    <name type="scientific">Luteolibacter algae</name>
    <dbReference type="NCBI Taxonomy" id="454151"/>
    <lineage>
        <taxon>Bacteria</taxon>
        <taxon>Pseudomonadati</taxon>
        <taxon>Verrucomicrobiota</taxon>
        <taxon>Verrucomicrobiia</taxon>
        <taxon>Verrucomicrobiales</taxon>
        <taxon>Verrucomicrobiaceae</taxon>
        <taxon>Luteolibacter</taxon>
    </lineage>
</organism>
<protein>
    <recommendedName>
        <fullName evidence="3">beta-galactosidase</fullName>
        <ecNumber evidence="3">3.2.1.23</ecNumber>
    </recommendedName>
</protein>
<comment type="similarity">
    <text evidence="2">Belongs to the glycosyl hydrolase 2 family.</text>
</comment>
<dbReference type="PROSITE" id="PS50022">
    <property type="entry name" value="FA58C_3"/>
    <property type="match status" value="1"/>
</dbReference>
<keyword evidence="6" id="KW-0732">Signal</keyword>
<dbReference type="InterPro" id="IPR013783">
    <property type="entry name" value="Ig-like_fold"/>
</dbReference>
<dbReference type="InterPro" id="IPR017853">
    <property type="entry name" value="GH"/>
</dbReference>
<evidence type="ECO:0000313" key="9">
    <source>
        <dbReference type="Proteomes" id="UP001597375"/>
    </source>
</evidence>
<dbReference type="EMBL" id="JBHUIT010000002">
    <property type="protein sequence ID" value="MFD2255479.1"/>
    <property type="molecule type" value="Genomic_DNA"/>
</dbReference>
<evidence type="ECO:0000256" key="4">
    <source>
        <dbReference type="ARBA" id="ARBA00022801"/>
    </source>
</evidence>
<evidence type="ECO:0000256" key="1">
    <source>
        <dbReference type="ARBA" id="ARBA00001412"/>
    </source>
</evidence>
<dbReference type="Pfam" id="PF00703">
    <property type="entry name" value="Glyco_hydro_2"/>
    <property type="match status" value="1"/>
</dbReference>
<feature type="signal peptide" evidence="6">
    <location>
        <begin position="1"/>
        <end position="22"/>
    </location>
</feature>
<gene>
    <name evidence="8" type="ORF">ACFSSA_02215</name>
</gene>
<dbReference type="Proteomes" id="UP001597375">
    <property type="component" value="Unassembled WGS sequence"/>
</dbReference>
<evidence type="ECO:0000256" key="6">
    <source>
        <dbReference type="SAM" id="SignalP"/>
    </source>
</evidence>